<dbReference type="GO" id="GO:0008270">
    <property type="term" value="F:zinc ion binding"/>
    <property type="evidence" value="ECO:0007669"/>
    <property type="project" value="UniProtKB-KW"/>
</dbReference>
<dbReference type="CDD" id="cd00063">
    <property type="entry name" value="FN3"/>
    <property type="match status" value="1"/>
</dbReference>
<dbReference type="InterPro" id="IPR013083">
    <property type="entry name" value="Znf_RING/FYVE/PHD"/>
</dbReference>
<evidence type="ECO:0000313" key="15">
    <source>
        <dbReference type="Proteomes" id="UP000887575"/>
    </source>
</evidence>
<feature type="domain" description="Fibronectin type-III" evidence="13">
    <location>
        <begin position="490"/>
        <end position="585"/>
    </location>
</feature>
<evidence type="ECO:0000256" key="7">
    <source>
        <dbReference type="PROSITE-ProRule" id="PRU00024"/>
    </source>
</evidence>
<feature type="domain" description="RING-type" evidence="10">
    <location>
        <begin position="7"/>
        <end position="30"/>
    </location>
</feature>
<evidence type="ECO:0000256" key="9">
    <source>
        <dbReference type="SAM" id="MobiDB-lite"/>
    </source>
</evidence>
<feature type="coiled-coil region" evidence="8">
    <location>
        <begin position="307"/>
        <end position="384"/>
    </location>
</feature>
<name>A0AAF3FQS9_9BILA</name>
<dbReference type="InterPro" id="IPR017903">
    <property type="entry name" value="COS_domain"/>
</dbReference>
<keyword evidence="4" id="KW-0833">Ubl conjugation pathway</keyword>
<dbReference type="PROSITE" id="PS51262">
    <property type="entry name" value="COS"/>
    <property type="match status" value="1"/>
</dbReference>
<dbReference type="AlphaFoldDB" id="A0AAF3FQS9"/>
<accession>A0AAF3FQS9</accession>
<dbReference type="SUPFAM" id="SSF57850">
    <property type="entry name" value="RING/U-box"/>
    <property type="match status" value="1"/>
</dbReference>
<dbReference type="InterPro" id="IPR043136">
    <property type="entry name" value="B30.2/SPRY_sf"/>
</dbReference>
<dbReference type="GO" id="GO:0043005">
    <property type="term" value="C:neuron projection"/>
    <property type="evidence" value="ECO:0007669"/>
    <property type="project" value="TreeGrafter"/>
</dbReference>
<dbReference type="Gene3D" id="3.30.160.60">
    <property type="entry name" value="Classic Zinc Finger"/>
    <property type="match status" value="1"/>
</dbReference>
<dbReference type="FunFam" id="2.60.40.10:FF:000178">
    <property type="entry name" value="E3 ubiquitin-protein ligase TRIM9 isoform X1"/>
    <property type="match status" value="1"/>
</dbReference>
<dbReference type="SUPFAM" id="SSF49265">
    <property type="entry name" value="Fibronectin type III"/>
    <property type="match status" value="1"/>
</dbReference>
<dbReference type="InterPro" id="IPR027370">
    <property type="entry name" value="Znf-RING_euk"/>
</dbReference>
<dbReference type="Gene3D" id="2.60.120.920">
    <property type="match status" value="1"/>
</dbReference>
<evidence type="ECO:0000259" key="10">
    <source>
        <dbReference type="PROSITE" id="PS50089"/>
    </source>
</evidence>
<dbReference type="SMART" id="SM00336">
    <property type="entry name" value="BBOX"/>
    <property type="match status" value="2"/>
</dbReference>
<dbReference type="Pfam" id="PF00622">
    <property type="entry name" value="SPRY"/>
    <property type="match status" value="1"/>
</dbReference>
<keyword evidence="1" id="KW-0479">Metal-binding</keyword>
<dbReference type="CDD" id="cd19764">
    <property type="entry name" value="Bbox2_TRIM9-like"/>
    <property type="match status" value="1"/>
</dbReference>
<dbReference type="CDD" id="cd19803">
    <property type="entry name" value="Bbox1_TRIM9-like_C-I"/>
    <property type="match status" value="1"/>
</dbReference>
<evidence type="ECO:0000256" key="4">
    <source>
        <dbReference type="ARBA" id="ARBA00022786"/>
    </source>
</evidence>
<dbReference type="Pfam" id="PF22586">
    <property type="entry name" value="ANCHR-like_BBOX"/>
    <property type="match status" value="1"/>
</dbReference>
<feature type="compositionally biased region" description="Low complexity" evidence="9">
    <location>
        <begin position="44"/>
        <end position="56"/>
    </location>
</feature>
<dbReference type="SUPFAM" id="SSF49899">
    <property type="entry name" value="Concanavalin A-like lectins/glucanases"/>
    <property type="match status" value="1"/>
</dbReference>
<dbReference type="Pfam" id="PF00041">
    <property type="entry name" value="fn3"/>
    <property type="match status" value="1"/>
</dbReference>
<evidence type="ECO:0000259" key="13">
    <source>
        <dbReference type="PROSITE" id="PS50853"/>
    </source>
</evidence>
<dbReference type="Gene3D" id="4.10.830.40">
    <property type="match status" value="1"/>
</dbReference>
<evidence type="ECO:0000259" key="12">
    <source>
        <dbReference type="PROSITE" id="PS50188"/>
    </source>
</evidence>
<dbReference type="Pfam" id="PF00643">
    <property type="entry name" value="zf-B_box"/>
    <property type="match status" value="1"/>
</dbReference>
<dbReference type="Proteomes" id="UP000887575">
    <property type="component" value="Unassembled WGS sequence"/>
</dbReference>
<keyword evidence="15" id="KW-1185">Reference proteome</keyword>
<dbReference type="SMART" id="SM00502">
    <property type="entry name" value="BBC"/>
    <property type="match status" value="1"/>
</dbReference>
<dbReference type="SMART" id="SM00060">
    <property type="entry name" value="FN3"/>
    <property type="match status" value="1"/>
</dbReference>
<dbReference type="PROSITE" id="PS50119">
    <property type="entry name" value="ZF_BBOX"/>
    <property type="match status" value="2"/>
</dbReference>
<dbReference type="SUPFAM" id="SSF57845">
    <property type="entry name" value="B-box zinc-binding domain"/>
    <property type="match status" value="1"/>
</dbReference>
<dbReference type="WBParaSite" id="MBELARI_LOCUS9476">
    <property type="protein sequence ID" value="MBELARI_LOCUS9476"/>
    <property type="gene ID" value="MBELARI_LOCUS9476"/>
</dbReference>
<dbReference type="PROSITE" id="PS50188">
    <property type="entry name" value="B302_SPRY"/>
    <property type="match status" value="1"/>
</dbReference>
<evidence type="ECO:0000256" key="3">
    <source>
        <dbReference type="ARBA" id="ARBA00022771"/>
    </source>
</evidence>
<dbReference type="GO" id="GO:0007411">
    <property type="term" value="P:axon guidance"/>
    <property type="evidence" value="ECO:0007669"/>
    <property type="project" value="TreeGrafter"/>
</dbReference>
<evidence type="ECO:0000256" key="1">
    <source>
        <dbReference type="ARBA" id="ARBA00022723"/>
    </source>
</evidence>
<dbReference type="Gene3D" id="1.20.5.170">
    <property type="match status" value="1"/>
</dbReference>
<dbReference type="PROSITE" id="PS50853">
    <property type="entry name" value="FN3"/>
    <property type="match status" value="1"/>
</dbReference>
<feature type="domain" description="COS" evidence="14">
    <location>
        <begin position="414"/>
        <end position="473"/>
    </location>
</feature>
<dbReference type="SMART" id="SM00449">
    <property type="entry name" value="SPRY"/>
    <property type="match status" value="1"/>
</dbReference>
<protein>
    <submittedName>
        <fullName evidence="16">Uncharacterized protein</fullName>
    </submittedName>
</protein>
<dbReference type="InterPro" id="IPR003649">
    <property type="entry name" value="Bbox_C"/>
</dbReference>
<dbReference type="PANTHER" id="PTHR24099">
    <property type="entry name" value="E3 UBIQUITIN-PROTEIN LIGASE TRIM36-RELATED"/>
    <property type="match status" value="1"/>
</dbReference>
<evidence type="ECO:0000259" key="11">
    <source>
        <dbReference type="PROSITE" id="PS50119"/>
    </source>
</evidence>
<dbReference type="Gene3D" id="3.30.40.10">
    <property type="entry name" value="Zinc/RING finger domain, C3HC4 (zinc finger)"/>
    <property type="match status" value="1"/>
</dbReference>
<keyword evidence="2" id="KW-0677">Repeat</keyword>
<proteinExistence type="predicted"/>
<keyword evidence="6 8" id="KW-0175">Coiled coil</keyword>
<dbReference type="PROSITE" id="PS50089">
    <property type="entry name" value="ZF_RING_2"/>
    <property type="match status" value="1"/>
</dbReference>
<dbReference type="InterPro" id="IPR003961">
    <property type="entry name" value="FN3_dom"/>
</dbReference>
<sequence length="766" mass="84410">MEEELRCPLCRHFFTDPVLLGCGHSYCRTCTVKAVQNPSITGRPSTPSISTSATSTPIPPSLLPNHHALSSPISPNCSSDRSSDTISLCVSDDHESDKLSVVSETDSGVVLLGRPSRPCSMIGPPSTSSSSRFPPLFPSILTPSTSALQLTCAACFKSTYYTDEVSIQQLPTNAAVVNVLTRYLAQHPNLAAKHGNDEQSTQKGNGVKDAKCQLCEEGEKSASVWCEQCDIFYCDSCQGALHPMRGPLAKHTLIAAAQKKLTAICNEPKCLAHQEKLTMFCVICKTPICSRCVQDIHHANHDVQNLAQTSKTQKTDLSQTLQQLSEKAKRASEEIGRLKQLQEVVNNNCNDFKSSVCIQIDALVDQLMARKEELMTRIEQDKEHKRRVLRDQIGRCTNKLGKTTALIQFGIEVLKEPDPATYLLISNAMLHRSSSQEFLWHTEMRTKPEIDPEFVLNLDTKHIHYAIGTLDFAQHKGSQSRRIAGDSSKVPSSPGFDAAECSAENNSVTLVWRPRLDGCAIDGYALEIDTGRDDGVFKEVYSGPDTICTIDGLHFNTMYAARVKAFNSAGESVYSEPICLQTAQVAWFQLTKSPSQRDMQLTNECMTLTGTTIEHRTVLGSIAFSKGVHYWEVTVDRYDANADVVVGVAQPSVNRNVMLGKDLHGWSMYVDAERSRYFHNETHHHRISGGISKGSVIGVRLDCDRGTLTFTINDRKRAFEKETVAFRNIPRGLYYPAFAVNCHSSITVHTGLAPPSSPTSSECSDS</sequence>
<feature type="domain" description="B box-type" evidence="11">
    <location>
        <begin position="207"/>
        <end position="256"/>
    </location>
</feature>
<dbReference type="InterPro" id="IPR003877">
    <property type="entry name" value="SPRY_dom"/>
</dbReference>
<dbReference type="InterPro" id="IPR013783">
    <property type="entry name" value="Ig-like_fold"/>
</dbReference>
<evidence type="ECO:0000259" key="14">
    <source>
        <dbReference type="PROSITE" id="PS51262"/>
    </source>
</evidence>
<evidence type="ECO:0000256" key="8">
    <source>
        <dbReference type="SAM" id="Coils"/>
    </source>
</evidence>
<dbReference type="PANTHER" id="PTHR24099:SF15">
    <property type="entry name" value="E3 UBIQUITIN-PROTEIN LIGASE TRIM9"/>
    <property type="match status" value="1"/>
</dbReference>
<evidence type="ECO:0000256" key="6">
    <source>
        <dbReference type="ARBA" id="ARBA00023054"/>
    </source>
</evidence>
<evidence type="ECO:0000313" key="16">
    <source>
        <dbReference type="WBParaSite" id="MBELARI_LOCUS9476"/>
    </source>
</evidence>
<keyword evidence="5" id="KW-0862">Zinc</keyword>
<feature type="region of interest" description="Disordered" evidence="9">
    <location>
        <begin position="38"/>
        <end position="65"/>
    </location>
</feature>
<dbReference type="SMART" id="SM00184">
    <property type="entry name" value="RING"/>
    <property type="match status" value="1"/>
</dbReference>
<dbReference type="InterPro" id="IPR001870">
    <property type="entry name" value="B30.2/SPRY"/>
</dbReference>
<dbReference type="Pfam" id="PF13445">
    <property type="entry name" value="zf-RING_UBOX"/>
    <property type="match status" value="1"/>
</dbReference>
<keyword evidence="3 7" id="KW-0863">Zinc-finger</keyword>
<dbReference type="InterPro" id="IPR050617">
    <property type="entry name" value="E3_ligase_FN3/SPRY"/>
</dbReference>
<evidence type="ECO:0000256" key="5">
    <source>
        <dbReference type="ARBA" id="ARBA00022833"/>
    </source>
</evidence>
<dbReference type="InterPro" id="IPR013320">
    <property type="entry name" value="ConA-like_dom_sf"/>
</dbReference>
<dbReference type="InterPro" id="IPR000315">
    <property type="entry name" value="Znf_B-box"/>
</dbReference>
<dbReference type="InterPro" id="IPR001841">
    <property type="entry name" value="Znf_RING"/>
</dbReference>
<organism evidence="15 16">
    <name type="scientific">Mesorhabditis belari</name>
    <dbReference type="NCBI Taxonomy" id="2138241"/>
    <lineage>
        <taxon>Eukaryota</taxon>
        <taxon>Metazoa</taxon>
        <taxon>Ecdysozoa</taxon>
        <taxon>Nematoda</taxon>
        <taxon>Chromadorea</taxon>
        <taxon>Rhabditida</taxon>
        <taxon>Rhabditina</taxon>
        <taxon>Rhabditomorpha</taxon>
        <taxon>Rhabditoidea</taxon>
        <taxon>Rhabditidae</taxon>
        <taxon>Mesorhabditinae</taxon>
        <taxon>Mesorhabditis</taxon>
    </lineage>
</organism>
<evidence type="ECO:0000256" key="2">
    <source>
        <dbReference type="ARBA" id="ARBA00022737"/>
    </source>
</evidence>
<dbReference type="Gene3D" id="2.60.40.10">
    <property type="entry name" value="Immunoglobulins"/>
    <property type="match status" value="1"/>
</dbReference>
<dbReference type="CDD" id="cd12889">
    <property type="entry name" value="SPRY_PRY_TRIM67_9"/>
    <property type="match status" value="1"/>
</dbReference>
<reference evidence="16" key="1">
    <citation type="submission" date="2024-02" db="UniProtKB">
        <authorList>
            <consortium name="WormBaseParasite"/>
        </authorList>
    </citation>
    <scope>IDENTIFICATION</scope>
</reference>
<feature type="domain" description="B box-type" evidence="11">
    <location>
        <begin position="270"/>
        <end position="306"/>
    </location>
</feature>
<dbReference type="InterPro" id="IPR036116">
    <property type="entry name" value="FN3_sf"/>
</dbReference>
<feature type="domain" description="B30.2/SPRY" evidence="12">
    <location>
        <begin position="567"/>
        <end position="755"/>
    </location>
</feature>